<keyword evidence="6" id="KW-1185">Reference proteome</keyword>
<evidence type="ECO:0000256" key="3">
    <source>
        <dbReference type="ARBA" id="ARBA00022737"/>
    </source>
</evidence>
<dbReference type="Proteomes" id="UP000298781">
    <property type="component" value="Chromosome"/>
</dbReference>
<proteinExistence type="inferred from homology"/>
<evidence type="ECO:0000256" key="4">
    <source>
        <dbReference type="ARBA" id="ARBA00022803"/>
    </source>
</evidence>
<organism evidence="5 6">
    <name type="scientific">Phreatobacter stygius</name>
    <dbReference type="NCBI Taxonomy" id="1940610"/>
    <lineage>
        <taxon>Bacteria</taxon>
        <taxon>Pseudomonadati</taxon>
        <taxon>Pseudomonadota</taxon>
        <taxon>Alphaproteobacteria</taxon>
        <taxon>Hyphomicrobiales</taxon>
        <taxon>Phreatobacteraceae</taxon>
        <taxon>Phreatobacter</taxon>
    </lineage>
</organism>
<dbReference type="SUPFAM" id="SSF48452">
    <property type="entry name" value="TPR-like"/>
    <property type="match status" value="1"/>
</dbReference>
<protein>
    <recommendedName>
        <fullName evidence="2">Tetratricopeptide repeat protein 38</fullName>
    </recommendedName>
</protein>
<comment type="similarity">
    <text evidence="1">Belongs to the TTC38 family.</text>
</comment>
<sequence length="453" mass="48741">MIVDRYQGAHTAESAAIRHFEVAVRAVAAHRADAATALTDALAIDPDMIAAHALRGFSAVMLARDSHAATAAEALGRARLAARTRDATPGERALVEALGHAVLGRHRAAAARLEAHLDETPRDLLAFKLSHALRFMGGDRAGMLATSTRLERHWSAATPGFGFFLGCHAFGVEETGDFATAERLGRRAVDIEPDDAWGIHAVSHVHEMSGRTGEGVAWLESCRATWSGCSNFAFHVAWHLGLFHLEAGRLDAALDLYDREIRPTASEEFRDMANAVSFLWRLRQHGVDAGGRWCELAAIAHRHRRDTSLVFASLHYLLALLAAGDRQGANDVALALGGRAGKADGDQSAVAARIGADLAQVLVGFGGSDRTDLSILVQRLPEIGGSNAQRDLFLRSLALIAADRGAALAMHNIVQARQRLQREDRFGRLAAARLDAALGARSLESRTLEFRVA</sequence>
<dbReference type="EMBL" id="CP039690">
    <property type="protein sequence ID" value="QCI63559.1"/>
    <property type="molecule type" value="Genomic_DNA"/>
</dbReference>
<dbReference type="AlphaFoldDB" id="A0A4D7ARH9"/>
<reference evidence="5 6" key="1">
    <citation type="submission" date="2019-04" db="EMBL/GenBank/DDBJ databases">
        <title>Phreatobacter aquaticus sp. nov.</title>
        <authorList>
            <person name="Choi A."/>
        </authorList>
    </citation>
    <scope>NUCLEOTIDE SEQUENCE [LARGE SCALE GENOMIC DNA]</scope>
    <source>
        <strain evidence="5 6">KCTC 52518</strain>
    </source>
</reference>
<keyword evidence="4" id="KW-0802">TPR repeat</keyword>
<name>A0A4D7ARH9_9HYPH</name>
<dbReference type="Gene3D" id="1.25.40.10">
    <property type="entry name" value="Tetratricopeptide repeat domain"/>
    <property type="match status" value="1"/>
</dbReference>
<evidence type="ECO:0000313" key="5">
    <source>
        <dbReference type="EMBL" id="QCI63559.1"/>
    </source>
</evidence>
<dbReference type="PANTHER" id="PTHR16263:SF4">
    <property type="entry name" value="TETRATRICOPEPTIDE REPEAT PROTEIN 38"/>
    <property type="match status" value="1"/>
</dbReference>
<dbReference type="RefSeq" id="WP_136959017.1">
    <property type="nucleotide sequence ID" value="NZ_CP039690.1"/>
</dbReference>
<dbReference type="InterPro" id="IPR033891">
    <property type="entry name" value="TTC38"/>
</dbReference>
<accession>A0A4D7ARH9</accession>
<dbReference type="PANTHER" id="PTHR16263">
    <property type="entry name" value="TETRATRICOPEPTIDE REPEAT PROTEIN 38"/>
    <property type="match status" value="1"/>
</dbReference>
<keyword evidence="3" id="KW-0677">Repeat</keyword>
<evidence type="ECO:0000256" key="2">
    <source>
        <dbReference type="ARBA" id="ARBA00019992"/>
    </source>
</evidence>
<gene>
    <name evidence="5" type="ORF">E8M01_04490</name>
</gene>
<dbReference type="InterPro" id="IPR011990">
    <property type="entry name" value="TPR-like_helical_dom_sf"/>
</dbReference>
<dbReference type="OrthoDB" id="9815900at2"/>
<dbReference type="CDD" id="cd05804">
    <property type="entry name" value="StaR_like"/>
    <property type="match status" value="1"/>
</dbReference>
<evidence type="ECO:0000256" key="1">
    <source>
        <dbReference type="ARBA" id="ARBA00005857"/>
    </source>
</evidence>
<dbReference type="KEGG" id="pstg:E8M01_04490"/>
<evidence type="ECO:0000313" key="6">
    <source>
        <dbReference type="Proteomes" id="UP000298781"/>
    </source>
</evidence>